<feature type="compositionally biased region" description="Basic and acidic residues" evidence="1">
    <location>
        <begin position="129"/>
        <end position="139"/>
    </location>
</feature>
<feature type="region of interest" description="Disordered" evidence="1">
    <location>
        <begin position="128"/>
        <end position="150"/>
    </location>
</feature>
<keyword evidence="3" id="KW-1185">Reference proteome</keyword>
<name>A0A067MAW7_BOTB1</name>
<evidence type="ECO:0000256" key="1">
    <source>
        <dbReference type="SAM" id="MobiDB-lite"/>
    </source>
</evidence>
<dbReference type="Proteomes" id="UP000027195">
    <property type="component" value="Unassembled WGS sequence"/>
</dbReference>
<dbReference type="AlphaFoldDB" id="A0A067MAW7"/>
<dbReference type="EMBL" id="KL198047">
    <property type="protein sequence ID" value="KDQ12883.1"/>
    <property type="molecule type" value="Genomic_DNA"/>
</dbReference>
<evidence type="ECO:0000313" key="3">
    <source>
        <dbReference type="Proteomes" id="UP000027195"/>
    </source>
</evidence>
<proteinExistence type="predicted"/>
<sequence>MRMQDISLRDTDSRIHMLFCGCRLSAPNHHLYTMPQMPDAVCSECSKIFPRMEGDPCQKCIKKSKASSQAEIDTIDEMNQCTVCGLVYRYMKPGACAACTSPSAPSDTPAVSETAASSSVLNSIWRLRPRLDSSLEPPKKKQQPHGSQEP</sequence>
<protein>
    <submittedName>
        <fullName evidence="2">Uncharacterized protein</fullName>
    </submittedName>
</protein>
<accession>A0A067MAW7</accession>
<reference evidence="3" key="1">
    <citation type="journal article" date="2014" name="Proc. Natl. Acad. Sci. U.S.A.">
        <title>Extensive sampling of basidiomycete genomes demonstrates inadequacy of the white-rot/brown-rot paradigm for wood decay fungi.</title>
        <authorList>
            <person name="Riley R."/>
            <person name="Salamov A.A."/>
            <person name="Brown D.W."/>
            <person name="Nagy L.G."/>
            <person name="Floudas D."/>
            <person name="Held B.W."/>
            <person name="Levasseur A."/>
            <person name="Lombard V."/>
            <person name="Morin E."/>
            <person name="Otillar R."/>
            <person name="Lindquist E.A."/>
            <person name="Sun H."/>
            <person name="LaButti K.M."/>
            <person name="Schmutz J."/>
            <person name="Jabbour D."/>
            <person name="Luo H."/>
            <person name="Baker S.E."/>
            <person name="Pisabarro A.G."/>
            <person name="Walton J.D."/>
            <person name="Blanchette R.A."/>
            <person name="Henrissat B."/>
            <person name="Martin F."/>
            <person name="Cullen D."/>
            <person name="Hibbett D.S."/>
            <person name="Grigoriev I.V."/>
        </authorList>
    </citation>
    <scope>NUCLEOTIDE SEQUENCE [LARGE SCALE GENOMIC DNA]</scope>
    <source>
        <strain evidence="3">FD-172 SS1</strain>
    </source>
</reference>
<evidence type="ECO:0000313" key="2">
    <source>
        <dbReference type="EMBL" id="KDQ12883.1"/>
    </source>
</evidence>
<dbReference type="HOGENOM" id="CLU_1740211_0_0_1"/>
<organism evidence="2 3">
    <name type="scientific">Botryobasidium botryosum (strain FD-172 SS1)</name>
    <dbReference type="NCBI Taxonomy" id="930990"/>
    <lineage>
        <taxon>Eukaryota</taxon>
        <taxon>Fungi</taxon>
        <taxon>Dikarya</taxon>
        <taxon>Basidiomycota</taxon>
        <taxon>Agaricomycotina</taxon>
        <taxon>Agaricomycetes</taxon>
        <taxon>Cantharellales</taxon>
        <taxon>Botryobasidiaceae</taxon>
        <taxon>Botryobasidium</taxon>
    </lineage>
</organism>
<gene>
    <name evidence="2" type="ORF">BOTBODRAFT_404385</name>
</gene>
<dbReference type="InParanoid" id="A0A067MAW7"/>